<dbReference type="KEGG" id="aplt:ANPL_00070"/>
<organism evidence="1 2">
    <name type="scientific">Anaplasma platys</name>
    <dbReference type="NCBI Taxonomy" id="949"/>
    <lineage>
        <taxon>Bacteria</taxon>
        <taxon>Pseudomonadati</taxon>
        <taxon>Pseudomonadota</taxon>
        <taxon>Alphaproteobacteria</taxon>
        <taxon>Rickettsiales</taxon>
        <taxon>Anaplasmataceae</taxon>
        <taxon>Anaplasma</taxon>
    </lineage>
</organism>
<dbReference type="GO" id="GO:0003677">
    <property type="term" value="F:DNA binding"/>
    <property type="evidence" value="ECO:0007669"/>
    <property type="project" value="InterPro"/>
</dbReference>
<evidence type="ECO:0000313" key="2">
    <source>
        <dbReference type="Proteomes" id="UP000500930"/>
    </source>
</evidence>
<dbReference type="EMBL" id="CP046391">
    <property type="protein sequence ID" value="QJC27143.1"/>
    <property type="molecule type" value="Genomic_DNA"/>
</dbReference>
<sequence length="102" mass="11837">MSYDGQKFSDLQEMLKRKLSDFKIHQEPKVFEGVALGGKVSVKVMLSNFVEYKVQEVKVDPSLLQEKSFMVEDLIKAAFDDAFKKSLEHNKDFLNSLMSFYF</sequence>
<dbReference type="InterPro" id="IPR004401">
    <property type="entry name" value="YbaB/EbfC"/>
</dbReference>
<keyword evidence="2" id="KW-1185">Reference proteome</keyword>
<protein>
    <submittedName>
        <fullName evidence="1">Nucleoid-associated protein YbaB</fullName>
    </submittedName>
</protein>
<dbReference type="RefSeq" id="WP_169192806.1">
    <property type="nucleotide sequence ID" value="NZ_CP046391.1"/>
</dbReference>
<dbReference type="Pfam" id="PF02575">
    <property type="entry name" value="YbaB_DNA_bd"/>
    <property type="match status" value="1"/>
</dbReference>
<dbReference type="Gene3D" id="3.30.1310.10">
    <property type="entry name" value="Nucleoid-associated protein YbaB-like domain"/>
    <property type="match status" value="1"/>
</dbReference>
<proteinExistence type="predicted"/>
<dbReference type="Proteomes" id="UP000500930">
    <property type="component" value="Chromosome"/>
</dbReference>
<dbReference type="AlphaFoldDB" id="A0A858PX30"/>
<dbReference type="InterPro" id="IPR036894">
    <property type="entry name" value="YbaB-like_sf"/>
</dbReference>
<gene>
    <name evidence="1" type="primary">ybaB</name>
    <name evidence="1" type="ORF">ANPL_00070</name>
</gene>
<accession>A0A858PX30</accession>
<evidence type="ECO:0000313" key="1">
    <source>
        <dbReference type="EMBL" id="QJC27143.1"/>
    </source>
</evidence>
<name>A0A858PX30_9RICK</name>
<reference evidence="1 2" key="1">
    <citation type="journal article" date="2020" name="Pathogens">
        <title>First Whole Genome Sequence of Anaplasma platys, an Obligate Intracellular Rickettsial Pathogen of Dogs.</title>
        <authorList>
            <person name="Llanes A."/>
            <person name="Rajeev S."/>
        </authorList>
    </citation>
    <scope>NUCLEOTIDE SEQUENCE [LARGE SCALE GENOMIC DNA]</scope>
    <source>
        <strain evidence="1 2">S3</strain>
    </source>
</reference>
<dbReference type="SUPFAM" id="SSF82607">
    <property type="entry name" value="YbaB-like"/>
    <property type="match status" value="1"/>
</dbReference>